<keyword evidence="9 11" id="KW-0808">Transferase</keyword>
<dbReference type="InterPro" id="IPR029057">
    <property type="entry name" value="PRTase-like"/>
</dbReference>
<proteinExistence type="inferred from homology"/>
<dbReference type="InterPro" id="IPR005764">
    <property type="entry name" value="Ade_phspho_trans"/>
</dbReference>
<name>A0ABT0C9R1_THEVL</name>
<dbReference type="HAMAP" id="MF_00004">
    <property type="entry name" value="Aden_phosphoribosyltr"/>
    <property type="match status" value="1"/>
</dbReference>
<evidence type="ECO:0000256" key="8">
    <source>
        <dbReference type="ARBA" id="ARBA00022676"/>
    </source>
</evidence>
<evidence type="ECO:0000256" key="11">
    <source>
        <dbReference type="HAMAP-Rule" id="MF_00004"/>
    </source>
</evidence>
<dbReference type="GO" id="GO:0003999">
    <property type="term" value="F:adenine phosphoribosyltransferase activity"/>
    <property type="evidence" value="ECO:0007669"/>
    <property type="project" value="UniProtKB-EC"/>
</dbReference>
<evidence type="ECO:0000256" key="4">
    <source>
        <dbReference type="ARBA" id="ARBA00004659"/>
    </source>
</evidence>
<dbReference type="NCBIfam" id="NF002636">
    <property type="entry name" value="PRK02304.1-5"/>
    <property type="match status" value="1"/>
</dbReference>
<dbReference type="SUPFAM" id="SSF53271">
    <property type="entry name" value="PRTase-like"/>
    <property type="match status" value="1"/>
</dbReference>
<dbReference type="Pfam" id="PF00156">
    <property type="entry name" value="Pribosyltran"/>
    <property type="match status" value="1"/>
</dbReference>
<keyword evidence="14" id="KW-1185">Reference proteome</keyword>
<dbReference type="EMBL" id="JAFIRA010000011">
    <property type="protein sequence ID" value="MCJ2542523.1"/>
    <property type="molecule type" value="Genomic_DNA"/>
</dbReference>
<comment type="catalytic activity">
    <reaction evidence="1 11">
        <text>AMP + diphosphate = 5-phospho-alpha-D-ribose 1-diphosphate + adenine</text>
        <dbReference type="Rhea" id="RHEA:16609"/>
        <dbReference type="ChEBI" id="CHEBI:16708"/>
        <dbReference type="ChEBI" id="CHEBI:33019"/>
        <dbReference type="ChEBI" id="CHEBI:58017"/>
        <dbReference type="ChEBI" id="CHEBI:456215"/>
        <dbReference type="EC" id="2.4.2.7"/>
    </reaction>
</comment>
<evidence type="ECO:0000256" key="7">
    <source>
        <dbReference type="ARBA" id="ARBA00022490"/>
    </source>
</evidence>
<evidence type="ECO:0000256" key="5">
    <source>
        <dbReference type="ARBA" id="ARBA00008391"/>
    </source>
</evidence>
<reference evidence="13" key="1">
    <citation type="submission" date="2021-02" db="EMBL/GenBank/DDBJ databases">
        <title>The CRISPR/cas machinery reduction and long-range gene transfer in the hot spring cyanobacterium Synechococcus.</title>
        <authorList>
            <person name="Dvorak P."/>
            <person name="Jahodarova E."/>
            <person name="Hasler P."/>
            <person name="Poulickova A."/>
        </authorList>
    </citation>
    <scope>NUCLEOTIDE SEQUENCE</scope>
    <source>
        <strain evidence="13">Rupite</strain>
    </source>
</reference>
<evidence type="ECO:0000313" key="14">
    <source>
        <dbReference type="Proteomes" id="UP000830835"/>
    </source>
</evidence>
<evidence type="ECO:0000313" key="13">
    <source>
        <dbReference type="EMBL" id="MCJ2542523.1"/>
    </source>
</evidence>
<dbReference type="NCBIfam" id="NF002634">
    <property type="entry name" value="PRK02304.1-3"/>
    <property type="match status" value="1"/>
</dbReference>
<gene>
    <name evidence="11" type="primary">apt</name>
    <name evidence="13" type="ORF">JX360_06315</name>
</gene>
<evidence type="ECO:0000256" key="6">
    <source>
        <dbReference type="ARBA" id="ARBA00011893"/>
    </source>
</evidence>
<protein>
    <recommendedName>
        <fullName evidence="6 11">Adenine phosphoribosyltransferase</fullName>
        <shortName evidence="11">APRT</shortName>
        <ecNumber evidence="6 11">2.4.2.7</ecNumber>
    </recommendedName>
</protein>
<comment type="caution">
    <text evidence="13">The sequence shown here is derived from an EMBL/GenBank/DDBJ whole genome shotgun (WGS) entry which is preliminary data.</text>
</comment>
<keyword evidence="8 11" id="KW-0328">Glycosyltransferase</keyword>
<dbReference type="InterPro" id="IPR050054">
    <property type="entry name" value="UPRTase/APRTase"/>
</dbReference>
<evidence type="ECO:0000256" key="3">
    <source>
        <dbReference type="ARBA" id="ARBA00004496"/>
    </source>
</evidence>
<evidence type="ECO:0000256" key="2">
    <source>
        <dbReference type="ARBA" id="ARBA00003968"/>
    </source>
</evidence>
<dbReference type="EC" id="2.4.2.7" evidence="6 11"/>
<comment type="similarity">
    <text evidence="5 11">Belongs to the purine/pyrimidine phosphoribosyltransferase family.</text>
</comment>
<dbReference type="RefSeq" id="WP_244349797.1">
    <property type="nucleotide sequence ID" value="NZ_JAFIRA010000011.1"/>
</dbReference>
<dbReference type="InterPro" id="IPR000836">
    <property type="entry name" value="PRTase_dom"/>
</dbReference>
<evidence type="ECO:0000256" key="9">
    <source>
        <dbReference type="ARBA" id="ARBA00022679"/>
    </source>
</evidence>
<organism evidence="13 14">
    <name type="scientific">Thermostichus vulcanus str. 'Rupite'</name>
    <dbReference type="NCBI Taxonomy" id="2813851"/>
    <lineage>
        <taxon>Bacteria</taxon>
        <taxon>Bacillati</taxon>
        <taxon>Cyanobacteriota</taxon>
        <taxon>Cyanophyceae</taxon>
        <taxon>Thermostichales</taxon>
        <taxon>Thermostichaceae</taxon>
        <taxon>Thermostichus</taxon>
    </lineage>
</organism>
<comment type="function">
    <text evidence="2 11">Catalyzes a salvage reaction resulting in the formation of AMP, that is energically less costly than de novo synthesis.</text>
</comment>
<comment type="pathway">
    <text evidence="4 11">Purine metabolism; AMP biosynthesis via salvage pathway; AMP from adenine: step 1/1.</text>
</comment>
<comment type="subcellular location">
    <subcellularLocation>
        <location evidence="3 11">Cytoplasm</location>
    </subcellularLocation>
</comment>
<dbReference type="PANTHER" id="PTHR32315:SF3">
    <property type="entry name" value="ADENINE PHOSPHORIBOSYLTRANSFERASE"/>
    <property type="match status" value="1"/>
</dbReference>
<dbReference type="Proteomes" id="UP000830835">
    <property type="component" value="Unassembled WGS sequence"/>
</dbReference>
<accession>A0ABT0C9R1</accession>
<dbReference type="PANTHER" id="PTHR32315">
    <property type="entry name" value="ADENINE PHOSPHORIBOSYLTRANSFERASE"/>
    <property type="match status" value="1"/>
</dbReference>
<evidence type="ECO:0000259" key="12">
    <source>
        <dbReference type="Pfam" id="PF00156"/>
    </source>
</evidence>
<evidence type="ECO:0000256" key="10">
    <source>
        <dbReference type="ARBA" id="ARBA00022726"/>
    </source>
</evidence>
<keyword evidence="7 11" id="KW-0963">Cytoplasm</keyword>
<dbReference type="NCBIfam" id="TIGR01090">
    <property type="entry name" value="apt"/>
    <property type="match status" value="1"/>
</dbReference>
<evidence type="ECO:0000256" key="1">
    <source>
        <dbReference type="ARBA" id="ARBA00000868"/>
    </source>
</evidence>
<feature type="domain" description="Phosphoribosyltransferase" evidence="12">
    <location>
        <begin position="40"/>
        <end position="149"/>
    </location>
</feature>
<comment type="subunit">
    <text evidence="11">Homodimer.</text>
</comment>
<sequence length="175" mass="18599">MELRSLIRLVPDFPKPGILFRDMTPLLQDPTGFRVAIEQLAAGTTGMGSLDYIVGIESRGFILGAALAQHLGLGFVPVRKPGKLPPPVLSQRYSLEYGEDELQLRAHALRPGERVLIVDDLIATGGTAAATAELVAQTGAEVGGFAFLIELAFLPGCKALPAGIPTHVLMVEESE</sequence>
<keyword evidence="10 11" id="KW-0660">Purine salvage</keyword>
<dbReference type="Gene3D" id="3.40.50.2020">
    <property type="match status" value="1"/>
</dbReference>
<dbReference type="CDD" id="cd06223">
    <property type="entry name" value="PRTases_typeI"/>
    <property type="match status" value="1"/>
</dbReference>